<accession>A0A645A4D5</accession>
<proteinExistence type="predicted"/>
<comment type="caution">
    <text evidence="1">The sequence shown here is derived from an EMBL/GenBank/DDBJ whole genome shotgun (WGS) entry which is preliminary data.</text>
</comment>
<reference evidence="1" key="1">
    <citation type="submission" date="2019-08" db="EMBL/GenBank/DDBJ databases">
        <authorList>
            <person name="Kucharzyk K."/>
            <person name="Murdoch R.W."/>
            <person name="Higgins S."/>
            <person name="Loffler F."/>
        </authorList>
    </citation>
    <scope>NUCLEOTIDE SEQUENCE</scope>
</reference>
<organism evidence="1">
    <name type="scientific">bioreactor metagenome</name>
    <dbReference type="NCBI Taxonomy" id="1076179"/>
    <lineage>
        <taxon>unclassified sequences</taxon>
        <taxon>metagenomes</taxon>
        <taxon>ecological metagenomes</taxon>
    </lineage>
</organism>
<evidence type="ECO:0008006" key="2">
    <source>
        <dbReference type="Google" id="ProtNLM"/>
    </source>
</evidence>
<evidence type="ECO:0000313" key="1">
    <source>
        <dbReference type="EMBL" id="MPM48055.1"/>
    </source>
</evidence>
<gene>
    <name evidence="1" type="ORF">SDC9_94777</name>
</gene>
<dbReference type="AlphaFoldDB" id="A0A645A4D5"/>
<name>A0A645A4D5_9ZZZZ</name>
<sequence length="285" mass="33805">MIFEFLISYRHEPDSDIFAVLCNVLSDVLIDDDEFSDEQIRRMIILNYQRLGIEMTDEDENVFSHMLLGFTLDLPDDVSRVLTIDQFIETLKETPPILHVVKFEDPLLQQELARRAAEIFNLEMKLRRVLSFIYLHAYQQGDPYNLLHEESVRFAKEPSRDQMRGNVENQFFHLTFSQYINLNQRPEIKLPALLDILRSAEQYDSFRSEIIRVPIQQEEDASFLAGLKERMDAIETMRNCMAHNRRPSRRVTDNYENALPLLERQLDAYLERWTWDARTVVDSRE</sequence>
<protein>
    <recommendedName>
        <fullName evidence="2">Apea-like HEPN domain-containing protein</fullName>
    </recommendedName>
</protein>
<dbReference type="EMBL" id="VSSQ01011934">
    <property type="protein sequence ID" value="MPM48055.1"/>
    <property type="molecule type" value="Genomic_DNA"/>
</dbReference>